<evidence type="ECO:0000256" key="11">
    <source>
        <dbReference type="SAM" id="MobiDB-lite"/>
    </source>
</evidence>
<feature type="repeat" description="PPR" evidence="10">
    <location>
        <begin position="355"/>
        <end position="389"/>
    </location>
</feature>
<keyword evidence="7" id="KW-0238">DNA-binding</keyword>
<dbReference type="Pfam" id="PF13041">
    <property type="entry name" value="PPR_2"/>
    <property type="match status" value="2"/>
</dbReference>
<dbReference type="FunFam" id="1.10.20.10:FF:000078">
    <property type="entry name" value="Histone H3"/>
    <property type="match status" value="1"/>
</dbReference>
<proteinExistence type="inferred from homology"/>
<dbReference type="FunFam" id="1.25.40.10:FF:000090">
    <property type="entry name" value="Pentatricopeptide repeat-containing protein, chloroplastic"/>
    <property type="match status" value="1"/>
</dbReference>
<dbReference type="CDD" id="cd22911">
    <property type="entry name" value="HFD_H3"/>
    <property type="match status" value="1"/>
</dbReference>
<comment type="similarity">
    <text evidence="3">Belongs to the histone H3 family.</text>
</comment>
<keyword evidence="6" id="KW-0677">Repeat</keyword>
<keyword evidence="5" id="KW-0597">Phosphoprotein</keyword>
<dbReference type="SMART" id="SM00428">
    <property type="entry name" value="H3"/>
    <property type="match status" value="1"/>
</dbReference>
<dbReference type="GO" id="GO:0046982">
    <property type="term" value="F:protein heterodimerization activity"/>
    <property type="evidence" value="ECO:0007669"/>
    <property type="project" value="InterPro"/>
</dbReference>
<name>A0A8J5LPJ2_ZINOF</name>
<dbReference type="InterPro" id="IPR007125">
    <property type="entry name" value="H2A/H2B/H3"/>
</dbReference>
<dbReference type="GO" id="GO:0003723">
    <property type="term" value="F:RNA binding"/>
    <property type="evidence" value="ECO:0007669"/>
    <property type="project" value="InterPro"/>
</dbReference>
<dbReference type="PROSITE" id="PS00959">
    <property type="entry name" value="HISTONE_H3_2"/>
    <property type="match status" value="1"/>
</dbReference>
<dbReference type="InterPro" id="IPR011990">
    <property type="entry name" value="TPR-like_helical_dom_sf"/>
</dbReference>
<dbReference type="NCBIfam" id="TIGR00756">
    <property type="entry name" value="PPR"/>
    <property type="match status" value="3"/>
</dbReference>
<dbReference type="Pfam" id="PF01535">
    <property type="entry name" value="PPR"/>
    <property type="match status" value="2"/>
</dbReference>
<dbReference type="FunFam" id="1.10.20.10:FF:000044">
    <property type="entry name" value="Histone H3.3"/>
    <property type="match status" value="1"/>
</dbReference>
<evidence type="ECO:0000256" key="8">
    <source>
        <dbReference type="ARBA" id="ARBA00023242"/>
    </source>
</evidence>
<sequence length="674" mass="74031">MLVVDPITAPANFSAFAALSRSSTPFNDVAIRQPLRPLSALPSFDETPQRTVPHRAAAPTWRRARDGLPDEALLLFGDAAVSGSSLRKPQDLTFSTLLNCCASLGAVRELHGYMIRRTGGNARTCCSESSLVSFYAKCGFLSQARKVFDQMPEMDIVAWAVMLKAYADGGHYRSEMMHLFVEMLCEAIAPNSHTLSLMLSNATPDLGEQLHASAVKWALDSDAFVGSSLVHFYSRNGSLGLAQLLFDRIPQTDVVCYNCLISKYGRAGITEGIVSLYSEMCSKELLPNQSTFVGLLGGCAHSGLIGLSKQFHAQAIVQGFGFDEVVQVILVDMYAKCGDIESGRTAFDMSTVKQNVAIWNSLICGYGKHGRSLEALQVFDFMESASVHPDHITFTCLLSACSHSGFADDGRRLFCSMQERYGVPTREEHYSCMVDLFGRAGMVREAYELISTSACKVGPSVWGALLSACKLHGDSTIGEIAAQKLFELEPECSGSYIALSNIYSAGKQWREANAVRELMDERNISKDAGHSWIEVGGMMARTKQTARKSTGGKAPRKQLATKAARKSAPTTGGVKKPHRYRPGTVALREIRKYQKSTELLIRKLPFQRLVREIAQDFKTDLRFQSHAVLALQEAAEAYLVGLFEDTNLCAIHAKRVTIMPKDIQLARRIRGERA</sequence>
<accession>A0A8J5LPJ2</accession>
<gene>
    <name evidence="13" type="ORF">ZIOFF_017460</name>
</gene>
<protein>
    <recommendedName>
        <fullName evidence="12">Core Histone H2A/H2B/H3 domain-containing protein</fullName>
    </recommendedName>
</protein>
<dbReference type="Pfam" id="PF20431">
    <property type="entry name" value="E_motif"/>
    <property type="match status" value="1"/>
</dbReference>
<dbReference type="InterPro" id="IPR009072">
    <property type="entry name" value="Histone-fold"/>
</dbReference>
<evidence type="ECO:0000256" key="10">
    <source>
        <dbReference type="PROSITE-ProRule" id="PRU00708"/>
    </source>
</evidence>
<dbReference type="GO" id="GO:0003677">
    <property type="term" value="F:DNA binding"/>
    <property type="evidence" value="ECO:0007669"/>
    <property type="project" value="UniProtKB-KW"/>
</dbReference>
<dbReference type="InterPro" id="IPR046960">
    <property type="entry name" value="PPR_At4g14850-like_plant"/>
</dbReference>
<feature type="repeat" description="PPR" evidence="10">
    <location>
        <begin position="390"/>
        <end position="424"/>
    </location>
</feature>
<feature type="region of interest" description="Disordered" evidence="11">
    <location>
        <begin position="545"/>
        <end position="579"/>
    </location>
</feature>
<dbReference type="SUPFAM" id="SSF47113">
    <property type="entry name" value="Histone-fold"/>
    <property type="match status" value="1"/>
</dbReference>
<dbReference type="EMBL" id="JACMSC010000005">
    <property type="protein sequence ID" value="KAG6520410.1"/>
    <property type="molecule type" value="Genomic_DNA"/>
</dbReference>
<evidence type="ECO:0000256" key="5">
    <source>
        <dbReference type="ARBA" id="ARBA00022553"/>
    </source>
</evidence>
<feature type="repeat" description="PPR" evidence="10">
    <location>
        <begin position="253"/>
        <end position="287"/>
    </location>
</feature>
<dbReference type="PANTHER" id="PTHR47926">
    <property type="entry name" value="PENTATRICOPEPTIDE REPEAT-CONTAINING PROTEIN"/>
    <property type="match status" value="1"/>
</dbReference>
<dbReference type="Gene3D" id="1.10.20.10">
    <property type="entry name" value="Histone, subunit A"/>
    <property type="match status" value="1"/>
</dbReference>
<evidence type="ECO:0000256" key="2">
    <source>
        <dbReference type="ARBA" id="ARBA00004286"/>
    </source>
</evidence>
<evidence type="ECO:0000256" key="6">
    <source>
        <dbReference type="ARBA" id="ARBA00022737"/>
    </source>
</evidence>
<evidence type="ECO:0000256" key="9">
    <source>
        <dbReference type="ARBA" id="ARBA00023269"/>
    </source>
</evidence>
<dbReference type="PROSITE" id="PS00322">
    <property type="entry name" value="HISTONE_H3_1"/>
    <property type="match status" value="1"/>
</dbReference>
<evidence type="ECO:0000259" key="12">
    <source>
        <dbReference type="Pfam" id="PF00125"/>
    </source>
</evidence>
<dbReference type="Proteomes" id="UP000734854">
    <property type="component" value="Unassembled WGS sequence"/>
</dbReference>
<dbReference type="AlphaFoldDB" id="A0A8J5LPJ2"/>
<dbReference type="PANTHER" id="PTHR47926:SF500">
    <property type="entry name" value="REPEAT-CONTAINING PROTEIN, PUTATIVE-RELATED"/>
    <property type="match status" value="1"/>
</dbReference>
<dbReference type="Gene3D" id="1.25.40.10">
    <property type="entry name" value="Tetratricopeptide repeat domain"/>
    <property type="match status" value="3"/>
</dbReference>
<dbReference type="GO" id="GO:0030527">
    <property type="term" value="F:structural constituent of chromatin"/>
    <property type="evidence" value="ECO:0007669"/>
    <property type="project" value="InterPro"/>
</dbReference>
<evidence type="ECO:0000256" key="7">
    <source>
        <dbReference type="ARBA" id="ARBA00023125"/>
    </source>
</evidence>
<dbReference type="InterPro" id="IPR002885">
    <property type="entry name" value="PPR_rpt"/>
</dbReference>
<organism evidence="13 14">
    <name type="scientific">Zingiber officinale</name>
    <name type="common">Ginger</name>
    <name type="synonym">Amomum zingiber</name>
    <dbReference type="NCBI Taxonomy" id="94328"/>
    <lineage>
        <taxon>Eukaryota</taxon>
        <taxon>Viridiplantae</taxon>
        <taxon>Streptophyta</taxon>
        <taxon>Embryophyta</taxon>
        <taxon>Tracheophyta</taxon>
        <taxon>Spermatophyta</taxon>
        <taxon>Magnoliopsida</taxon>
        <taxon>Liliopsida</taxon>
        <taxon>Zingiberales</taxon>
        <taxon>Zingiberaceae</taxon>
        <taxon>Zingiber</taxon>
    </lineage>
</organism>
<comment type="subcellular location">
    <subcellularLocation>
        <location evidence="2">Chromosome</location>
    </subcellularLocation>
    <subcellularLocation>
        <location evidence="1">Nucleus</location>
    </subcellularLocation>
</comment>
<dbReference type="GO" id="GO:0005634">
    <property type="term" value="C:nucleus"/>
    <property type="evidence" value="ECO:0007669"/>
    <property type="project" value="UniProtKB-SubCell"/>
</dbReference>
<dbReference type="InterPro" id="IPR000164">
    <property type="entry name" value="Histone_H3/CENP-A"/>
</dbReference>
<dbReference type="InterPro" id="IPR046848">
    <property type="entry name" value="E_motif"/>
</dbReference>
<evidence type="ECO:0000313" key="13">
    <source>
        <dbReference type="EMBL" id="KAG6520410.1"/>
    </source>
</evidence>
<evidence type="ECO:0000256" key="3">
    <source>
        <dbReference type="ARBA" id="ARBA00010343"/>
    </source>
</evidence>
<feature type="repeat" description="PPR" evidence="10">
    <location>
        <begin position="155"/>
        <end position="190"/>
    </location>
</feature>
<comment type="caution">
    <text evidence="13">The sequence shown here is derived from an EMBL/GenBank/DDBJ whole genome shotgun (WGS) entry which is preliminary data.</text>
</comment>
<keyword evidence="9" id="KW-0544">Nucleosome core</keyword>
<keyword evidence="4" id="KW-0158">Chromosome</keyword>
<keyword evidence="14" id="KW-1185">Reference proteome</keyword>
<feature type="domain" description="Core Histone H2A/H2B/H3" evidence="12">
    <location>
        <begin position="582"/>
        <end position="669"/>
    </location>
</feature>
<evidence type="ECO:0000313" key="14">
    <source>
        <dbReference type="Proteomes" id="UP000734854"/>
    </source>
</evidence>
<dbReference type="PRINTS" id="PR00622">
    <property type="entry name" value="HISTONEH3"/>
</dbReference>
<dbReference type="GO" id="GO:0000786">
    <property type="term" value="C:nucleosome"/>
    <property type="evidence" value="ECO:0007669"/>
    <property type="project" value="UniProtKB-KW"/>
</dbReference>
<reference evidence="13 14" key="1">
    <citation type="submission" date="2020-08" db="EMBL/GenBank/DDBJ databases">
        <title>Plant Genome Project.</title>
        <authorList>
            <person name="Zhang R.-G."/>
        </authorList>
    </citation>
    <scope>NUCLEOTIDE SEQUENCE [LARGE SCALE GENOMIC DNA]</scope>
    <source>
        <tissue evidence="13">Rhizome</tissue>
    </source>
</reference>
<dbReference type="GO" id="GO:0009451">
    <property type="term" value="P:RNA modification"/>
    <property type="evidence" value="ECO:0007669"/>
    <property type="project" value="InterPro"/>
</dbReference>
<keyword evidence="8" id="KW-0539">Nucleus</keyword>
<dbReference type="Pfam" id="PF00125">
    <property type="entry name" value="Histone"/>
    <property type="match status" value="1"/>
</dbReference>
<evidence type="ECO:0000256" key="1">
    <source>
        <dbReference type="ARBA" id="ARBA00004123"/>
    </source>
</evidence>
<evidence type="ECO:0000256" key="4">
    <source>
        <dbReference type="ARBA" id="ARBA00022454"/>
    </source>
</evidence>
<dbReference type="PROSITE" id="PS51375">
    <property type="entry name" value="PPR"/>
    <property type="match status" value="4"/>
</dbReference>